<evidence type="ECO:0008006" key="2">
    <source>
        <dbReference type="Google" id="ProtNLM"/>
    </source>
</evidence>
<proteinExistence type="predicted"/>
<dbReference type="SUPFAM" id="SSF82784">
    <property type="entry name" value="OsmC-like"/>
    <property type="match status" value="1"/>
</dbReference>
<dbReference type="Gene3D" id="3.30.300.20">
    <property type="match status" value="1"/>
</dbReference>
<reference evidence="1" key="1">
    <citation type="submission" date="2020-02" db="EMBL/GenBank/DDBJ databases">
        <authorList>
            <person name="Meier V. D."/>
        </authorList>
    </citation>
    <scope>NUCLEOTIDE SEQUENCE</scope>
    <source>
        <strain evidence="1">AVDCRST_MAG37</strain>
    </source>
</reference>
<gene>
    <name evidence="1" type="ORF">AVDCRST_MAG37-618</name>
</gene>
<dbReference type="AlphaFoldDB" id="A0A6J4Q0Z2"/>
<sequence>MLKRIKQTLHLTAEEKDRETIERVVKVYEDSCPVSASIKPAIEITSELNLTTK</sequence>
<accession>A0A6J4Q0Z2</accession>
<dbReference type="EMBL" id="CADCVD010000025">
    <property type="protein sequence ID" value="CAA9431187.1"/>
    <property type="molecule type" value="Genomic_DNA"/>
</dbReference>
<dbReference type="InterPro" id="IPR036102">
    <property type="entry name" value="OsmC/Ohrsf"/>
</dbReference>
<dbReference type="InterPro" id="IPR015946">
    <property type="entry name" value="KH_dom-like_a/b"/>
</dbReference>
<evidence type="ECO:0000313" key="1">
    <source>
        <dbReference type="EMBL" id="CAA9431187.1"/>
    </source>
</evidence>
<organism evidence="1">
    <name type="scientific">uncultured Rubrobacteraceae bacterium</name>
    <dbReference type="NCBI Taxonomy" id="349277"/>
    <lineage>
        <taxon>Bacteria</taxon>
        <taxon>Bacillati</taxon>
        <taxon>Actinomycetota</taxon>
        <taxon>Rubrobacteria</taxon>
        <taxon>Rubrobacterales</taxon>
        <taxon>Rubrobacteraceae</taxon>
        <taxon>environmental samples</taxon>
    </lineage>
</organism>
<name>A0A6J4Q0Z2_9ACTN</name>
<protein>
    <recommendedName>
        <fullName evidence="2">OsmC/Ohr family protein</fullName>
    </recommendedName>
</protein>